<feature type="domain" description="Misato Segment II tubulin-like" evidence="4">
    <location>
        <begin position="4"/>
        <end position="118"/>
    </location>
</feature>
<dbReference type="EnsemblMetazoa" id="G13131.2">
    <property type="protein sequence ID" value="G13131.2:cds"/>
    <property type="gene ID" value="G13131"/>
</dbReference>
<evidence type="ECO:0000256" key="1">
    <source>
        <dbReference type="ARBA" id="ARBA00004173"/>
    </source>
</evidence>
<evidence type="ECO:0000259" key="5">
    <source>
        <dbReference type="Pfam" id="PF14881"/>
    </source>
</evidence>
<reference evidence="6" key="1">
    <citation type="submission" date="2022-08" db="UniProtKB">
        <authorList>
            <consortium name="EnsemblMetazoa"/>
        </authorList>
    </citation>
    <scope>IDENTIFICATION</scope>
    <source>
        <strain evidence="6">05x7-T-G4-1.051#20</strain>
    </source>
</reference>
<dbReference type="InterPro" id="IPR036525">
    <property type="entry name" value="Tubulin/FtsZ_GTPase_sf"/>
</dbReference>
<dbReference type="EnsemblMetazoa" id="G13131.4">
    <property type="protein sequence ID" value="G13131.4:cds"/>
    <property type="gene ID" value="G13131"/>
</dbReference>
<protein>
    <recommendedName>
        <fullName evidence="8">Protein misato</fullName>
    </recommendedName>
</protein>
<evidence type="ECO:0000256" key="3">
    <source>
        <dbReference type="ARBA" id="ARBA00023128"/>
    </source>
</evidence>
<dbReference type="EnsemblMetazoa" id="G13131.6">
    <property type="protein sequence ID" value="G13131.6:cds"/>
    <property type="gene ID" value="G13131"/>
</dbReference>
<dbReference type="InterPro" id="IPR029209">
    <property type="entry name" value="DML1/Misato_tubulin"/>
</dbReference>
<accession>A0A8W8I8Y1</accession>
<dbReference type="GO" id="GO:0007005">
    <property type="term" value="P:mitochondrion organization"/>
    <property type="evidence" value="ECO:0007669"/>
    <property type="project" value="InterPro"/>
</dbReference>
<organism evidence="6 7">
    <name type="scientific">Magallana gigas</name>
    <name type="common">Pacific oyster</name>
    <name type="synonym">Crassostrea gigas</name>
    <dbReference type="NCBI Taxonomy" id="29159"/>
    <lineage>
        <taxon>Eukaryota</taxon>
        <taxon>Metazoa</taxon>
        <taxon>Spiralia</taxon>
        <taxon>Lophotrochozoa</taxon>
        <taxon>Mollusca</taxon>
        <taxon>Bivalvia</taxon>
        <taxon>Autobranchia</taxon>
        <taxon>Pteriomorphia</taxon>
        <taxon>Ostreida</taxon>
        <taxon>Ostreoidea</taxon>
        <taxon>Ostreidae</taxon>
        <taxon>Magallana</taxon>
    </lineage>
</organism>
<comment type="subcellular location">
    <subcellularLocation>
        <location evidence="1">Mitochondrion</location>
    </subcellularLocation>
</comment>
<name>A0A8W8I8Y1_MAGGI</name>
<dbReference type="Proteomes" id="UP000005408">
    <property type="component" value="Unassembled WGS sequence"/>
</dbReference>
<dbReference type="OrthoDB" id="271881at2759"/>
<dbReference type="EnsemblMetazoa" id="G13131.3">
    <property type="protein sequence ID" value="G13131.3:cds"/>
    <property type="gene ID" value="G13131"/>
</dbReference>
<dbReference type="GO" id="GO:0005739">
    <property type="term" value="C:mitochondrion"/>
    <property type="evidence" value="ECO:0007669"/>
    <property type="project" value="UniProtKB-SubCell"/>
</dbReference>
<keyword evidence="3" id="KW-0496">Mitochondrion</keyword>
<dbReference type="InterPro" id="IPR049942">
    <property type="entry name" value="DML1/Misato"/>
</dbReference>
<dbReference type="Pfam" id="PF14881">
    <property type="entry name" value="Tubulin_3"/>
    <property type="match status" value="1"/>
</dbReference>
<evidence type="ECO:0000313" key="6">
    <source>
        <dbReference type="EnsemblMetazoa" id="G13131.4:cds"/>
    </source>
</evidence>
<dbReference type="SUPFAM" id="SSF52490">
    <property type="entry name" value="Tubulin nucleotide-binding domain-like"/>
    <property type="match status" value="1"/>
</dbReference>
<evidence type="ECO:0000259" key="4">
    <source>
        <dbReference type="Pfam" id="PF10644"/>
    </source>
</evidence>
<dbReference type="InterPro" id="IPR019605">
    <property type="entry name" value="Misato_II_tubulin-like"/>
</dbReference>
<dbReference type="AlphaFoldDB" id="A0A8W8I8Y1"/>
<comment type="similarity">
    <text evidence="2">Belongs to the misato family.</text>
</comment>
<evidence type="ECO:0000313" key="7">
    <source>
        <dbReference type="Proteomes" id="UP000005408"/>
    </source>
</evidence>
<dbReference type="CDD" id="cd06060">
    <property type="entry name" value="misato"/>
    <property type="match status" value="1"/>
</dbReference>
<proteinExistence type="inferred from homology"/>
<dbReference type="PANTHER" id="PTHR13391">
    <property type="entry name" value="MITOCHONDRIAL DISTRIBUTION REGULATOR MISATO"/>
    <property type="match status" value="1"/>
</dbReference>
<sequence>MCSREIVSLQIGHYSNFVGTHWWNIQESSFLYSPSEAQIKDKEVNHDILWREGKTFKEEVTFTPRLIAVDLKGSLITLKQEGILYETNQQDDIKWSGDITLHKASPAEKNDFLSNLDKEDQAIVECRKRTDTAEVIDDVDVKDTLSRTGTEANKSDSQLVFGKVDHDLDNVVKVWSDFLRVYLHPKTIQIIEQYYHLNSLHPFDIYGAGIKAIDDYETKSEMEDRIHHFCEECDSLQGFHVLVDTHDGFGGVGAQTLQHLADEYTSKSVMTFGFTPANLPDDTPVSRANRILNSALSYQKCFTHSSLFFPLSLANSLWKTLGNYADFPQLDFKMIDYHTSAILAATLDTASLPYRTDNPIHMCDITDNFQSFGRKVGSMSSALPICMEADSNFLDVVQDLQGSLPWLSLTPHCTNQSTPFMQSVVVRGIPETTPRSPRGIYSSCRSVNDTLQVYLTENFNSCLNAGTVINTPCKVNTPFPHIFKKNVNKFGLVSTTERSRFQGVETVPMMTSMQSSPDTAVLLNTLYSDAKKLNIRKHTRFLEAGLEEDDYQEILQDFVSLEKCYSPRSDMD</sequence>
<dbReference type="Gene3D" id="3.40.50.1440">
    <property type="entry name" value="Tubulin/FtsZ, GTPase domain"/>
    <property type="match status" value="1"/>
</dbReference>
<evidence type="ECO:0008006" key="8">
    <source>
        <dbReference type="Google" id="ProtNLM"/>
    </source>
</evidence>
<dbReference type="Pfam" id="PF10644">
    <property type="entry name" value="Misat_Tub_SegII"/>
    <property type="match status" value="1"/>
</dbReference>
<dbReference type="PANTHER" id="PTHR13391:SF0">
    <property type="entry name" value="PROTEIN MISATO HOMOLOG 1"/>
    <property type="match status" value="1"/>
</dbReference>
<dbReference type="OMA" id="RMAAYGC"/>
<evidence type="ECO:0000256" key="2">
    <source>
        <dbReference type="ARBA" id="ARBA00008507"/>
    </source>
</evidence>
<keyword evidence="7" id="KW-1185">Reference proteome</keyword>
<feature type="domain" description="DML1/Misato tubulin" evidence="5">
    <location>
        <begin position="170"/>
        <end position="355"/>
    </location>
</feature>